<keyword evidence="1" id="KW-0645">Protease</keyword>
<keyword evidence="4" id="KW-0862">Zinc</keyword>
<keyword evidence="2" id="KW-0479">Metal-binding</keyword>
<dbReference type="SUPFAM" id="SSF69572">
    <property type="entry name" value="Activating enzymes of the ubiquitin-like proteins"/>
    <property type="match status" value="1"/>
</dbReference>
<dbReference type="PANTHER" id="PTHR10953">
    <property type="entry name" value="UBIQUITIN-ACTIVATING ENZYME E1"/>
    <property type="match status" value="1"/>
</dbReference>
<sequence>MTPNITLAFAGVTHTALKRHLFPGDGNEAAAVLLCSASPGPRDRLIVREVIMVPHADCKRWPDYITWPGSYIEDAIDSAEADGLTIVLLHSHPGGWLDFSSIDDDSDARVIPGLLEALGDRHGSAIMTPDGAVRARLYNRDMNCMPVDLVTVSGDDILYFWNDAIADGLLAPRPLAFTGPMTKELSRLSAAVIGVSGTGSIVAEQLARLGFGQIVLIDYDLVEKKNLNRILNSTTADAAARRPKVEMFADAIETYRGPGVALPIDQTINSRDGVLAAAQCDLLFSCVDSQEGRQILDLVCSAFVMPLFDVGVTIPTHEGNGAVEIIDVCGRVDYVQPGGASLADRDVYTQEGIRAEFLRQTNSEAFEAELADGYIKGIVEEAPSVITLNMRAAAAVATEFLARVYAFRQEPNRHYARTKFSLADCEETYWSEDAFPSERDDLLGRGASEPLLGLPSLAAQRRDAA</sequence>
<dbReference type="AlphaFoldDB" id="A0A927FVE4"/>
<dbReference type="GO" id="GO:0008641">
    <property type="term" value="F:ubiquitin-like modifier activating enzyme activity"/>
    <property type="evidence" value="ECO:0007669"/>
    <property type="project" value="InterPro"/>
</dbReference>
<protein>
    <submittedName>
        <fullName evidence="8">ThiF family adenylyltransferase</fullName>
    </submittedName>
</protein>
<dbReference type="InterPro" id="IPR045886">
    <property type="entry name" value="ThiF/MoeB/HesA"/>
</dbReference>
<keyword evidence="3" id="KW-0378">Hydrolase</keyword>
<evidence type="ECO:0000256" key="5">
    <source>
        <dbReference type="ARBA" id="ARBA00023049"/>
    </source>
</evidence>
<evidence type="ECO:0000259" key="7">
    <source>
        <dbReference type="Pfam" id="PF14464"/>
    </source>
</evidence>
<evidence type="ECO:0000256" key="1">
    <source>
        <dbReference type="ARBA" id="ARBA00022670"/>
    </source>
</evidence>
<feature type="domain" description="JAB" evidence="7">
    <location>
        <begin position="16"/>
        <end position="126"/>
    </location>
</feature>
<feature type="domain" description="THIF-type NAD/FAD binding fold" evidence="6">
    <location>
        <begin position="182"/>
        <end position="326"/>
    </location>
</feature>
<dbReference type="EMBL" id="JACYFU010000002">
    <property type="protein sequence ID" value="MBD8066042.1"/>
    <property type="molecule type" value="Genomic_DNA"/>
</dbReference>
<evidence type="ECO:0000256" key="2">
    <source>
        <dbReference type="ARBA" id="ARBA00022723"/>
    </source>
</evidence>
<evidence type="ECO:0000256" key="4">
    <source>
        <dbReference type="ARBA" id="ARBA00022833"/>
    </source>
</evidence>
<dbReference type="InterPro" id="IPR000594">
    <property type="entry name" value="ThiF_NAD_FAD-bd"/>
</dbReference>
<dbReference type="GO" id="GO:0006508">
    <property type="term" value="P:proteolysis"/>
    <property type="evidence" value="ECO:0007669"/>
    <property type="project" value="UniProtKB-KW"/>
</dbReference>
<dbReference type="GO" id="GO:0005737">
    <property type="term" value="C:cytoplasm"/>
    <property type="evidence" value="ECO:0007669"/>
    <property type="project" value="TreeGrafter"/>
</dbReference>
<dbReference type="InterPro" id="IPR035985">
    <property type="entry name" value="Ubiquitin-activating_enz"/>
</dbReference>
<dbReference type="GO" id="GO:0016779">
    <property type="term" value="F:nucleotidyltransferase activity"/>
    <property type="evidence" value="ECO:0007669"/>
    <property type="project" value="UniProtKB-KW"/>
</dbReference>
<comment type="caution">
    <text evidence="8">The sequence shown here is derived from an EMBL/GenBank/DDBJ whole genome shotgun (WGS) entry which is preliminary data.</text>
</comment>
<proteinExistence type="predicted"/>
<evidence type="ECO:0000313" key="9">
    <source>
        <dbReference type="Proteomes" id="UP000654108"/>
    </source>
</evidence>
<gene>
    <name evidence="8" type="ORF">IC608_11215</name>
</gene>
<dbReference type="GO" id="GO:0008237">
    <property type="term" value="F:metallopeptidase activity"/>
    <property type="evidence" value="ECO:0007669"/>
    <property type="project" value="UniProtKB-KW"/>
</dbReference>
<reference evidence="8" key="1">
    <citation type="submission" date="2020-09" db="EMBL/GenBank/DDBJ databases">
        <title>Genome seq and assembly of Devosia sp.</title>
        <authorList>
            <person name="Chhetri G."/>
        </authorList>
    </citation>
    <scope>NUCLEOTIDE SEQUENCE</scope>
    <source>
        <strain evidence="8">PTR5</strain>
    </source>
</reference>
<name>A0A927FVE4_9HYPH</name>
<dbReference type="Gene3D" id="3.40.50.720">
    <property type="entry name" value="NAD(P)-binding Rossmann-like Domain"/>
    <property type="match status" value="1"/>
</dbReference>
<keyword evidence="8" id="KW-0548">Nucleotidyltransferase</keyword>
<dbReference type="RefSeq" id="WP_191775325.1">
    <property type="nucleotide sequence ID" value="NZ_JACYFU010000002.1"/>
</dbReference>
<keyword evidence="8" id="KW-0808">Transferase</keyword>
<keyword evidence="5" id="KW-0482">Metalloprotease</keyword>
<evidence type="ECO:0000259" key="6">
    <source>
        <dbReference type="Pfam" id="PF00899"/>
    </source>
</evidence>
<dbReference type="Pfam" id="PF00899">
    <property type="entry name" value="ThiF"/>
    <property type="match status" value="1"/>
</dbReference>
<organism evidence="8 9">
    <name type="scientific">Devosia oryzisoli</name>
    <dbReference type="NCBI Taxonomy" id="2774138"/>
    <lineage>
        <taxon>Bacteria</taxon>
        <taxon>Pseudomonadati</taxon>
        <taxon>Pseudomonadota</taxon>
        <taxon>Alphaproteobacteria</taxon>
        <taxon>Hyphomicrobiales</taxon>
        <taxon>Devosiaceae</taxon>
        <taxon>Devosia</taxon>
    </lineage>
</organism>
<dbReference type="GO" id="GO:0046872">
    <property type="term" value="F:metal ion binding"/>
    <property type="evidence" value="ECO:0007669"/>
    <property type="project" value="UniProtKB-KW"/>
</dbReference>
<dbReference type="GO" id="GO:0004792">
    <property type="term" value="F:thiosulfate-cyanide sulfurtransferase activity"/>
    <property type="evidence" value="ECO:0007669"/>
    <property type="project" value="TreeGrafter"/>
</dbReference>
<evidence type="ECO:0000313" key="8">
    <source>
        <dbReference type="EMBL" id="MBD8066042.1"/>
    </source>
</evidence>
<dbReference type="Proteomes" id="UP000654108">
    <property type="component" value="Unassembled WGS sequence"/>
</dbReference>
<evidence type="ECO:0000256" key="3">
    <source>
        <dbReference type="ARBA" id="ARBA00022801"/>
    </source>
</evidence>
<dbReference type="PANTHER" id="PTHR10953:SF247">
    <property type="entry name" value="SLL6053 PROTEIN"/>
    <property type="match status" value="1"/>
</dbReference>
<dbReference type="Pfam" id="PF14464">
    <property type="entry name" value="Prok-JAB"/>
    <property type="match status" value="1"/>
</dbReference>
<dbReference type="InterPro" id="IPR028090">
    <property type="entry name" value="JAB_dom_prok"/>
</dbReference>
<keyword evidence="9" id="KW-1185">Reference proteome</keyword>
<accession>A0A927FVE4</accession>